<keyword evidence="8" id="KW-0539">Nucleus</keyword>
<dbReference type="EMBL" id="JAPEVA010000027">
    <property type="protein sequence ID" value="KAJ4406411.1"/>
    <property type="molecule type" value="Genomic_DNA"/>
</dbReference>
<keyword evidence="5" id="KW-0678">Repressor</keyword>
<feature type="region of interest" description="Disordered" evidence="9">
    <location>
        <begin position="181"/>
        <end position="211"/>
    </location>
</feature>
<feature type="compositionally biased region" description="Low complexity" evidence="9">
    <location>
        <begin position="327"/>
        <end position="338"/>
    </location>
</feature>
<feature type="region of interest" description="Disordered" evidence="9">
    <location>
        <begin position="1"/>
        <end position="83"/>
    </location>
</feature>
<dbReference type="InterPro" id="IPR013734">
    <property type="entry name" value="TF_Nrm1/Whi5"/>
</dbReference>
<dbReference type="GO" id="GO:0005634">
    <property type="term" value="C:nucleus"/>
    <property type="evidence" value="ECO:0007669"/>
    <property type="project" value="UniProtKB-SubCell"/>
</dbReference>
<comment type="subcellular location">
    <subcellularLocation>
        <location evidence="2">Cytoplasm</location>
    </subcellularLocation>
    <subcellularLocation>
        <location evidence="1">Nucleus</location>
    </subcellularLocation>
</comment>
<dbReference type="Pfam" id="PF08528">
    <property type="entry name" value="Whi5"/>
    <property type="match status" value="1"/>
</dbReference>
<evidence type="ECO:0000256" key="2">
    <source>
        <dbReference type="ARBA" id="ARBA00004496"/>
    </source>
</evidence>
<feature type="region of interest" description="Disordered" evidence="9">
    <location>
        <begin position="98"/>
        <end position="166"/>
    </location>
</feature>
<evidence type="ECO:0000256" key="6">
    <source>
        <dbReference type="ARBA" id="ARBA00023015"/>
    </source>
</evidence>
<gene>
    <name evidence="10" type="ORF">N0V91_004620</name>
</gene>
<comment type="caution">
    <text evidence="10">The sequence shown here is derived from an EMBL/GenBank/DDBJ whole genome shotgun (WGS) entry which is preliminary data.</text>
</comment>
<comment type="similarity">
    <text evidence="3">Belongs to the WHI5/NRM1 family.</text>
</comment>
<evidence type="ECO:0000256" key="5">
    <source>
        <dbReference type="ARBA" id="ARBA00022491"/>
    </source>
</evidence>
<keyword evidence="11" id="KW-1185">Reference proteome</keyword>
<evidence type="ECO:0000256" key="7">
    <source>
        <dbReference type="ARBA" id="ARBA00023163"/>
    </source>
</evidence>
<keyword evidence="4" id="KW-0963">Cytoplasm</keyword>
<dbReference type="GO" id="GO:0005737">
    <property type="term" value="C:cytoplasm"/>
    <property type="evidence" value="ECO:0007669"/>
    <property type="project" value="UniProtKB-SubCell"/>
</dbReference>
<evidence type="ECO:0000256" key="8">
    <source>
        <dbReference type="ARBA" id="ARBA00023242"/>
    </source>
</evidence>
<keyword evidence="7" id="KW-0804">Transcription</keyword>
<feature type="region of interest" description="Disordered" evidence="9">
    <location>
        <begin position="365"/>
        <end position="388"/>
    </location>
</feature>
<feature type="compositionally biased region" description="Polar residues" evidence="9">
    <location>
        <begin position="38"/>
        <end position="52"/>
    </location>
</feature>
<evidence type="ECO:0000256" key="9">
    <source>
        <dbReference type="SAM" id="MobiDB-lite"/>
    </source>
</evidence>
<organism evidence="10 11">
    <name type="scientific">Didymella pomorum</name>
    <dbReference type="NCBI Taxonomy" id="749634"/>
    <lineage>
        <taxon>Eukaryota</taxon>
        <taxon>Fungi</taxon>
        <taxon>Dikarya</taxon>
        <taxon>Ascomycota</taxon>
        <taxon>Pezizomycotina</taxon>
        <taxon>Dothideomycetes</taxon>
        <taxon>Pleosporomycetidae</taxon>
        <taxon>Pleosporales</taxon>
        <taxon>Pleosporineae</taxon>
        <taxon>Didymellaceae</taxon>
        <taxon>Didymella</taxon>
    </lineage>
</organism>
<name>A0A9W8ZFJ3_9PLEO</name>
<dbReference type="Proteomes" id="UP001140510">
    <property type="component" value="Unassembled WGS sequence"/>
</dbReference>
<accession>A0A9W8ZFJ3</accession>
<feature type="compositionally biased region" description="Low complexity" evidence="9">
    <location>
        <begin position="252"/>
        <end position="264"/>
    </location>
</feature>
<evidence type="ECO:0000256" key="3">
    <source>
        <dbReference type="ARBA" id="ARBA00006922"/>
    </source>
</evidence>
<feature type="region of interest" description="Disordered" evidence="9">
    <location>
        <begin position="323"/>
        <end position="352"/>
    </location>
</feature>
<sequence length="388" mass="41202">MATQHSRPATPSRRVLGDLTPKAMNTPSKPKHLESSEVTRAQSPLKQLQAAAQTPRALVDKENVTSTDAFPHGRKRSITEVDGAEMVPTAKMVAFERDASQQDAMAQLTTAAVQRHTSNNPVGLADPGSPTERATPTPSPPSPEPHPQSQLQSQPQSQPFPDSQKSFSEFLDYGLCASQQSEHGISVPAPKSAPKALPKTPTSAPAPKSRAQLLRTRLTFAKYKVSTNQVSKPSREVLSDYELSSSPDALRTSASAGYTTSASAEMQPAAQRVPNITISSPSRAPVFVRANLDPFVPIGALGQPPVSFAPPATHTGTTSRVVEGYEVGSSPPGQSVSPAALVSSARDGESKHERLARLKEQAYKENRSVQGNAGNAAKGLLELMSGRR</sequence>
<dbReference type="AlphaFoldDB" id="A0A9W8ZFJ3"/>
<feature type="compositionally biased region" description="Polar residues" evidence="9">
    <location>
        <begin position="101"/>
        <end position="121"/>
    </location>
</feature>
<reference evidence="10" key="1">
    <citation type="submission" date="2022-10" db="EMBL/GenBank/DDBJ databases">
        <title>Tapping the CABI collections for fungal endophytes: first genome assemblies for Collariella, Neodidymelliopsis, Ascochyta clinopodiicola, Didymella pomorum, Didymosphaeria variabile, Neocosmospora piperis and Neocucurbitaria cava.</title>
        <authorList>
            <person name="Hill R."/>
        </authorList>
    </citation>
    <scope>NUCLEOTIDE SEQUENCE</scope>
    <source>
        <strain evidence="10">IMI 355091</strain>
    </source>
</reference>
<feature type="compositionally biased region" description="Low complexity" evidence="9">
    <location>
        <begin position="188"/>
        <end position="201"/>
    </location>
</feature>
<evidence type="ECO:0000313" key="10">
    <source>
        <dbReference type="EMBL" id="KAJ4406411.1"/>
    </source>
</evidence>
<feature type="compositionally biased region" description="Pro residues" evidence="9">
    <location>
        <begin position="137"/>
        <end position="146"/>
    </location>
</feature>
<proteinExistence type="inferred from homology"/>
<feature type="compositionally biased region" description="Low complexity" evidence="9">
    <location>
        <begin position="147"/>
        <end position="166"/>
    </location>
</feature>
<evidence type="ECO:0000256" key="1">
    <source>
        <dbReference type="ARBA" id="ARBA00004123"/>
    </source>
</evidence>
<feature type="region of interest" description="Disordered" evidence="9">
    <location>
        <begin position="242"/>
        <end position="269"/>
    </location>
</feature>
<protein>
    <submittedName>
        <fullName evidence="10">Uncharacterized protein</fullName>
    </submittedName>
</protein>
<evidence type="ECO:0000256" key="4">
    <source>
        <dbReference type="ARBA" id="ARBA00022490"/>
    </source>
</evidence>
<evidence type="ECO:0000313" key="11">
    <source>
        <dbReference type="Proteomes" id="UP001140510"/>
    </source>
</evidence>
<keyword evidence="6" id="KW-0805">Transcription regulation</keyword>
<dbReference type="OrthoDB" id="5345625at2759"/>